<sequence length="695" mass="75333">MAPNPLTQTGKKEASTSLLTSTRDTPILAHNEGPNDGSFWPGHPRRLAISWSDFSLGFLPLVAIPVPFIVLAVYIYQLNNKPLSSHGEDVLDAMGVASTVWPIAFAAVIGALVRTIALFKAERGTSLGTLEVLLGSQTLTNTLKSPFLIRLLSPWTFFLLILWSISPLGGQAVLRTIYTAPHAEGQDYDLMYSPAATVGLPFNYGLWESASYRATTLGTIVPMFGAALSAPSALGQAANGSSPNFDAVIERLGGAVVASAGARADLWGNVRVPEITSLPGYRSNDPHRWIDVPTDQLVNYESLVGIPLRGMPAESPGNLTLELSAAYLALEHRQCSPWFNTTKWLLDTKDGLWIHRSWNRSILQEDYVGYGGGSPNVFMDIPGRRPGFNSTFNFSSKDITSEGNITQGTLVFGSADNSTICDISHVYVDVGIECERSQRLGTMSCLATQVRRSPGYPIPMPDTDLTALNGTGPAAIIAALPWLAPSYHNGYRSPFENYLADPAQGIEAGGVDEGVKDEYTSLSLQVFAQRLALILNTALRVSYYSPAVLGFSKVNLTAVAATGSAPQYSYTYGNTTGEFITTERRYWIERGWMAMYMVSLILMILAIAAVLALRLIIRAPDFLTNVSALTRDSAYINVPPGGSTLGGEERARLLKDRRLRIRDVQPEQEVGYAALADDAGYESKKGLKLDGRVYA</sequence>
<feature type="transmembrane region" description="Helical" evidence="1">
    <location>
        <begin position="592"/>
        <end position="617"/>
    </location>
</feature>
<keyword evidence="3" id="KW-1185">Reference proteome</keyword>
<feature type="transmembrane region" description="Helical" evidence="1">
    <location>
        <begin position="96"/>
        <end position="117"/>
    </location>
</feature>
<organism evidence="2 3">
    <name type="scientific">Fusarium ambrosium</name>
    <dbReference type="NCBI Taxonomy" id="131363"/>
    <lineage>
        <taxon>Eukaryota</taxon>
        <taxon>Fungi</taxon>
        <taxon>Dikarya</taxon>
        <taxon>Ascomycota</taxon>
        <taxon>Pezizomycotina</taxon>
        <taxon>Sordariomycetes</taxon>
        <taxon>Hypocreomycetidae</taxon>
        <taxon>Hypocreales</taxon>
        <taxon>Nectriaceae</taxon>
        <taxon>Fusarium</taxon>
        <taxon>Fusarium solani species complex</taxon>
    </lineage>
</organism>
<keyword evidence="1" id="KW-0472">Membrane</keyword>
<feature type="transmembrane region" description="Helical" evidence="1">
    <location>
        <begin position="147"/>
        <end position="165"/>
    </location>
</feature>
<feature type="transmembrane region" description="Helical" evidence="1">
    <location>
        <begin position="54"/>
        <end position="76"/>
    </location>
</feature>
<proteinExistence type="predicted"/>
<evidence type="ECO:0000313" key="3">
    <source>
        <dbReference type="Proteomes" id="UP000288429"/>
    </source>
</evidence>
<dbReference type="EMBL" id="NIZV01000193">
    <property type="protein sequence ID" value="RSM01293.1"/>
    <property type="molecule type" value="Genomic_DNA"/>
</dbReference>
<gene>
    <name evidence="2" type="ORF">CDV31_011423</name>
</gene>
<protein>
    <submittedName>
        <fullName evidence="2">Uncharacterized protein</fullName>
    </submittedName>
</protein>
<keyword evidence="1" id="KW-1133">Transmembrane helix</keyword>
<comment type="caution">
    <text evidence="2">The sequence shown here is derived from an EMBL/GenBank/DDBJ whole genome shotgun (WGS) entry which is preliminary data.</text>
</comment>
<dbReference type="AlphaFoldDB" id="A0A428TH00"/>
<dbReference type="Proteomes" id="UP000288429">
    <property type="component" value="Unassembled WGS sequence"/>
</dbReference>
<accession>A0A428TH00</accession>
<reference evidence="2 3" key="1">
    <citation type="submission" date="2017-06" db="EMBL/GenBank/DDBJ databases">
        <title>Cmopartive genomic analysis of Ambrosia Fusariam Clade fungi.</title>
        <authorList>
            <person name="Stajich J.E."/>
            <person name="Carrillo J."/>
            <person name="Kijimoto T."/>
            <person name="Eskalen A."/>
            <person name="O'Donnell K."/>
            <person name="Kasson M."/>
        </authorList>
    </citation>
    <scope>NUCLEOTIDE SEQUENCE [LARGE SCALE GENOMIC DNA]</scope>
    <source>
        <strain evidence="2 3">NRRL 20438</strain>
    </source>
</reference>
<evidence type="ECO:0000313" key="2">
    <source>
        <dbReference type="EMBL" id="RSM01293.1"/>
    </source>
</evidence>
<name>A0A428TH00_9HYPO</name>
<evidence type="ECO:0000256" key="1">
    <source>
        <dbReference type="SAM" id="Phobius"/>
    </source>
</evidence>
<keyword evidence="1" id="KW-0812">Transmembrane</keyword>